<dbReference type="Gene3D" id="3.40.50.2000">
    <property type="entry name" value="Glycogen Phosphorylase B"/>
    <property type="match status" value="2"/>
</dbReference>
<dbReference type="GO" id="GO:1901135">
    <property type="term" value="P:carbohydrate derivative metabolic process"/>
    <property type="evidence" value="ECO:0007669"/>
    <property type="project" value="UniProtKB-ARBA"/>
</dbReference>
<organism evidence="4 5">
    <name type="scientific">Pseudomonas moraviensis</name>
    <dbReference type="NCBI Taxonomy" id="321662"/>
    <lineage>
        <taxon>Bacteria</taxon>
        <taxon>Pseudomonadati</taxon>
        <taxon>Pseudomonadota</taxon>
        <taxon>Gammaproteobacteria</taxon>
        <taxon>Pseudomonadales</taxon>
        <taxon>Pseudomonadaceae</taxon>
        <taxon>Pseudomonas</taxon>
    </lineage>
</organism>
<feature type="domain" description="Glycosyl transferase family 1" evidence="3">
    <location>
        <begin position="197"/>
        <end position="349"/>
    </location>
</feature>
<dbReference type="GO" id="GO:0016757">
    <property type="term" value="F:glycosyltransferase activity"/>
    <property type="evidence" value="ECO:0007669"/>
    <property type="project" value="UniProtKB-KW"/>
</dbReference>
<proteinExistence type="predicted"/>
<gene>
    <name evidence="4" type="ORF">GGI52_001508</name>
</gene>
<evidence type="ECO:0000313" key="5">
    <source>
        <dbReference type="Proteomes" id="UP000553035"/>
    </source>
</evidence>
<evidence type="ECO:0000256" key="2">
    <source>
        <dbReference type="ARBA" id="ARBA00022679"/>
    </source>
</evidence>
<dbReference type="SUPFAM" id="SSF53756">
    <property type="entry name" value="UDP-Glycosyltransferase/glycogen phosphorylase"/>
    <property type="match status" value="1"/>
</dbReference>
<keyword evidence="2 4" id="KW-0808">Transferase</keyword>
<dbReference type="InterPro" id="IPR001296">
    <property type="entry name" value="Glyco_trans_1"/>
</dbReference>
<name>A0A7Z0ATI8_9PSED</name>
<reference evidence="4 5" key="1">
    <citation type="submission" date="2020-07" db="EMBL/GenBank/DDBJ databases">
        <title>Exploring microbial biodiversity for novel pathways involved in the catabolism of aromatic compounds derived from lignin.</title>
        <authorList>
            <person name="Elkins J."/>
        </authorList>
    </citation>
    <scope>NUCLEOTIDE SEQUENCE [LARGE SCALE GENOMIC DNA]</scope>
    <source>
        <strain evidence="4 5">VanB</strain>
    </source>
</reference>
<dbReference type="EMBL" id="JACCAT010000001">
    <property type="protein sequence ID" value="NYH08465.1"/>
    <property type="molecule type" value="Genomic_DNA"/>
</dbReference>
<evidence type="ECO:0000256" key="1">
    <source>
        <dbReference type="ARBA" id="ARBA00022676"/>
    </source>
</evidence>
<evidence type="ECO:0000259" key="3">
    <source>
        <dbReference type="Pfam" id="PF00534"/>
    </source>
</evidence>
<comment type="caution">
    <text evidence="4">The sequence shown here is derived from an EMBL/GenBank/DDBJ whole genome shotgun (WGS) entry which is preliminary data.</text>
</comment>
<dbReference type="PANTHER" id="PTHR12526:SF510">
    <property type="entry name" value="D-INOSITOL 3-PHOSPHATE GLYCOSYLTRANSFERASE"/>
    <property type="match status" value="1"/>
</dbReference>
<dbReference type="Proteomes" id="UP000553035">
    <property type="component" value="Unassembled WGS sequence"/>
</dbReference>
<sequence length="379" mass="41362">MHRSFFPETQVLASFPMSILNVMWAGGAPFASTHKVHQQILSQAAPSEPVQTWLLQGRACEGGLSVGEVTEWGLSSARLKGRHFWRLTRPWMRSRFHKALKNSGARVVLLDGLGVARTLLPVLEAMPDVRAVVVFHGSTRLHPADRALFKRIPSSQLTLVAVSNTLAASLCQDLQIQVMTLRSAFDPLAFRADLLPREQARARLGLALDKPVLGAVGRLVAGKGFGCLLDAFAEALLQRPDLQLVILGEGTGRAVLEARIDELQLRGKVLLPGHLDDAAQLYRAFDWVAMPSLNEGLGLIMQEAVMAGVPVLSSELEVFREQLADTGWYAPVQDVAAWRDAILRAFSASAETVAAEQYQALAPDQAWLDFSQAAHDLLS</sequence>
<dbReference type="PANTHER" id="PTHR12526">
    <property type="entry name" value="GLYCOSYLTRANSFERASE"/>
    <property type="match status" value="1"/>
</dbReference>
<evidence type="ECO:0000313" key="4">
    <source>
        <dbReference type="EMBL" id="NYH08465.1"/>
    </source>
</evidence>
<accession>A0A7Z0ATI8</accession>
<dbReference type="Pfam" id="PF00534">
    <property type="entry name" value="Glycos_transf_1"/>
    <property type="match status" value="1"/>
</dbReference>
<protein>
    <submittedName>
        <fullName evidence="4">Glycosyltransferase involved in cell wall biosynthesis</fullName>
    </submittedName>
</protein>
<dbReference type="AlphaFoldDB" id="A0A7Z0ATI8"/>
<keyword evidence="1" id="KW-0328">Glycosyltransferase</keyword>